<protein>
    <submittedName>
        <fullName evidence="1">Uncharacterized protein</fullName>
    </submittedName>
</protein>
<organism evidence="1 2">
    <name type="scientific">Luteimonas endophytica</name>
    <dbReference type="NCBI Taxonomy" id="3042023"/>
    <lineage>
        <taxon>Bacteria</taxon>
        <taxon>Pseudomonadati</taxon>
        <taxon>Pseudomonadota</taxon>
        <taxon>Gammaproteobacteria</taxon>
        <taxon>Lysobacterales</taxon>
        <taxon>Lysobacteraceae</taxon>
        <taxon>Luteimonas</taxon>
    </lineage>
</organism>
<dbReference type="Proteomes" id="UP001156940">
    <property type="component" value="Unassembled WGS sequence"/>
</dbReference>
<dbReference type="RefSeq" id="WP_280576290.1">
    <property type="nucleotide sequence ID" value="NZ_JARXRM010000046.1"/>
</dbReference>
<evidence type="ECO:0000313" key="1">
    <source>
        <dbReference type="EMBL" id="MDH5824917.1"/>
    </source>
</evidence>
<proteinExistence type="predicted"/>
<dbReference type="EMBL" id="JARXRM010000046">
    <property type="protein sequence ID" value="MDH5824917.1"/>
    <property type="molecule type" value="Genomic_DNA"/>
</dbReference>
<gene>
    <name evidence="1" type="ORF">QFW77_18280</name>
</gene>
<evidence type="ECO:0000313" key="2">
    <source>
        <dbReference type="Proteomes" id="UP001156940"/>
    </source>
</evidence>
<keyword evidence="2" id="KW-1185">Reference proteome</keyword>
<sequence length="113" mass="12186">MNPAESGSTELFVQHIACVNNAGFVMWFEIERARDNATAGHSGRYPINQSRRLDAAGLEFPAPPLKVGDLIHPRVHAIAGRTERGPAVRYAPNGQTATFAVTGTTLLYSIQPA</sequence>
<accession>A0ABT6JE73</accession>
<reference evidence="1 2" key="1">
    <citation type="submission" date="2023-04" db="EMBL/GenBank/DDBJ databases">
        <title>Luteimonas endophyticus RD2P54.</title>
        <authorList>
            <person name="Sun J.-Q."/>
        </authorList>
    </citation>
    <scope>NUCLEOTIDE SEQUENCE [LARGE SCALE GENOMIC DNA]</scope>
    <source>
        <strain evidence="1 2">RD2P54</strain>
    </source>
</reference>
<comment type="caution">
    <text evidence="1">The sequence shown here is derived from an EMBL/GenBank/DDBJ whole genome shotgun (WGS) entry which is preliminary data.</text>
</comment>
<name>A0ABT6JE73_9GAMM</name>